<proteinExistence type="predicted"/>
<dbReference type="EMBL" id="OKRB01000094">
    <property type="protein sequence ID" value="SPE22844.1"/>
    <property type="molecule type" value="Genomic_DNA"/>
</dbReference>
<accession>A0A2N9LI81</accession>
<gene>
    <name evidence="1" type="ORF">SBA5_370019</name>
</gene>
<reference evidence="2" key="1">
    <citation type="submission" date="2018-02" db="EMBL/GenBank/DDBJ databases">
        <authorList>
            <person name="Hausmann B."/>
        </authorList>
    </citation>
    <scope>NUCLEOTIDE SEQUENCE [LARGE SCALE GENOMIC DNA]</scope>
    <source>
        <strain evidence="2">Peat soil MAG SbA5</strain>
    </source>
</reference>
<dbReference type="Proteomes" id="UP000239735">
    <property type="component" value="Unassembled WGS sequence"/>
</dbReference>
<evidence type="ECO:0000313" key="2">
    <source>
        <dbReference type="Proteomes" id="UP000239735"/>
    </source>
</evidence>
<organism evidence="1 2">
    <name type="scientific">Candidatus Sulfuritelmatomonas gaucii</name>
    <dbReference type="NCBI Taxonomy" id="2043161"/>
    <lineage>
        <taxon>Bacteria</taxon>
        <taxon>Pseudomonadati</taxon>
        <taxon>Acidobacteriota</taxon>
        <taxon>Terriglobia</taxon>
        <taxon>Terriglobales</taxon>
        <taxon>Acidobacteriaceae</taxon>
        <taxon>Candidatus Sulfuritelmatomonas</taxon>
    </lineage>
</organism>
<sequence>MSADLQFLEEWIPEKMDPGTIFMLENQAKLGQAQNPYVAVMSCPRCGTLGLITRRQLYGGETIICGGDVCSAEYRLDGENICYRLAQ</sequence>
<protein>
    <submittedName>
        <fullName evidence="1">Uncharacterized protein</fullName>
    </submittedName>
</protein>
<dbReference type="AlphaFoldDB" id="A0A2N9LI81"/>
<dbReference type="OrthoDB" id="120883at2"/>
<name>A0A2N9LI81_9BACT</name>
<evidence type="ECO:0000313" key="1">
    <source>
        <dbReference type="EMBL" id="SPE22844.1"/>
    </source>
</evidence>